<evidence type="ECO:0000313" key="2">
    <source>
        <dbReference type="EMBL" id="VDL99877.1"/>
    </source>
</evidence>
<dbReference type="STRING" id="70667.A0A183TAJ4"/>
<protein>
    <submittedName>
        <fullName evidence="4">Endo/exonuclease/phosphatase domain-containing protein</fullName>
    </submittedName>
</protein>
<reference evidence="2 3" key="2">
    <citation type="submission" date="2018-11" db="EMBL/GenBank/DDBJ databases">
        <authorList>
            <consortium name="Pathogen Informatics"/>
        </authorList>
    </citation>
    <scope>NUCLEOTIDE SEQUENCE [LARGE SCALE GENOMIC DNA]</scope>
    <source>
        <strain evidence="2 3">NST_G2</strain>
    </source>
</reference>
<dbReference type="Gene3D" id="3.60.10.10">
    <property type="entry name" value="Endonuclease/exonuclease/phosphatase"/>
    <property type="match status" value="1"/>
</dbReference>
<evidence type="ECO:0000313" key="4">
    <source>
        <dbReference type="WBParaSite" id="SSLN_0001400401-mRNA-1"/>
    </source>
</evidence>
<dbReference type="SUPFAM" id="SSF56219">
    <property type="entry name" value="DNase I-like"/>
    <property type="match status" value="1"/>
</dbReference>
<dbReference type="Pfam" id="PF03372">
    <property type="entry name" value="Exo_endo_phos"/>
    <property type="match status" value="1"/>
</dbReference>
<dbReference type="EMBL" id="UYSU01038130">
    <property type="protein sequence ID" value="VDL99877.1"/>
    <property type="molecule type" value="Genomic_DNA"/>
</dbReference>
<dbReference type="InterPro" id="IPR036691">
    <property type="entry name" value="Endo/exonu/phosph_ase_sf"/>
</dbReference>
<dbReference type="OrthoDB" id="10030815at2759"/>
<keyword evidence="3" id="KW-1185">Reference proteome</keyword>
<dbReference type="InterPro" id="IPR005135">
    <property type="entry name" value="Endo/exonuclease/phosphatase"/>
</dbReference>
<dbReference type="WBParaSite" id="SSLN_0001400401-mRNA-1">
    <property type="protein sequence ID" value="SSLN_0001400401-mRNA-1"/>
    <property type="gene ID" value="SSLN_0001400401"/>
</dbReference>
<dbReference type="AlphaFoldDB" id="A0A183TAJ4"/>
<evidence type="ECO:0000259" key="1">
    <source>
        <dbReference type="Pfam" id="PF03372"/>
    </source>
</evidence>
<evidence type="ECO:0000313" key="3">
    <source>
        <dbReference type="Proteomes" id="UP000275846"/>
    </source>
</evidence>
<name>A0A183TAJ4_SCHSO</name>
<feature type="domain" description="Endonuclease/exonuclease/phosphatase" evidence="1">
    <location>
        <begin position="36"/>
        <end position="245"/>
    </location>
</feature>
<sequence>MVKMLEMATAVFFVFSGNINLETIQAARVSPLKLAAWNVRSFSDNPRSNRLERRIALVALDLAHYKADITALSEIIFSEQGQLEETGAGFTFFWSGRPKAERFNACFAFAIQNDIEGRPPCLPQDLFTTIISAYAHPMTNSVAAKDKFYEDLHPLLATVSKVYKLIVLGDFNTRVGTGHATWQGGLGPHCLGSCNDNGLILLRTCVEYRLLLTNTFFRFPTREKSTWIHPRSQPWHLLDYVLLRRRD</sequence>
<accession>A0A183TAJ4</accession>
<organism evidence="4">
    <name type="scientific">Schistocephalus solidus</name>
    <name type="common">Tapeworm</name>
    <dbReference type="NCBI Taxonomy" id="70667"/>
    <lineage>
        <taxon>Eukaryota</taxon>
        <taxon>Metazoa</taxon>
        <taxon>Spiralia</taxon>
        <taxon>Lophotrochozoa</taxon>
        <taxon>Platyhelminthes</taxon>
        <taxon>Cestoda</taxon>
        <taxon>Eucestoda</taxon>
        <taxon>Diphyllobothriidea</taxon>
        <taxon>Diphyllobothriidae</taxon>
        <taxon>Schistocephalus</taxon>
    </lineage>
</organism>
<dbReference type="GO" id="GO:0003824">
    <property type="term" value="F:catalytic activity"/>
    <property type="evidence" value="ECO:0007669"/>
    <property type="project" value="InterPro"/>
</dbReference>
<dbReference type="Proteomes" id="UP000275846">
    <property type="component" value="Unassembled WGS sequence"/>
</dbReference>
<reference evidence="4" key="1">
    <citation type="submission" date="2016-06" db="UniProtKB">
        <authorList>
            <consortium name="WormBaseParasite"/>
        </authorList>
    </citation>
    <scope>IDENTIFICATION</scope>
</reference>
<gene>
    <name evidence="2" type="ORF">SSLN_LOCUS13492</name>
</gene>
<proteinExistence type="predicted"/>